<dbReference type="InterPro" id="IPR001680">
    <property type="entry name" value="WD40_rpt"/>
</dbReference>
<dbReference type="Pfam" id="PF25295">
    <property type="entry name" value="TPR_IFT122"/>
    <property type="match status" value="1"/>
</dbReference>
<evidence type="ECO:0000313" key="12">
    <source>
        <dbReference type="WBParaSite" id="BXY_0709100.1"/>
    </source>
</evidence>
<dbReference type="InterPro" id="IPR036322">
    <property type="entry name" value="WD40_repeat_dom_sf"/>
</dbReference>
<dbReference type="Gene3D" id="1.25.40.10">
    <property type="entry name" value="Tetratricopeptide repeat domain"/>
    <property type="match status" value="1"/>
</dbReference>
<dbReference type="InterPro" id="IPR039857">
    <property type="entry name" value="Ift122/121"/>
</dbReference>
<feature type="domain" description="IFT122 second beta-propeller" evidence="8">
    <location>
        <begin position="315"/>
        <end position="571"/>
    </location>
</feature>
<dbReference type="InterPro" id="IPR057411">
    <property type="entry name" value="TPR_IFT122"/>
</dbReference>
<name>A0A1I7S262_BURXY</name>
<keyword evidence="5" id="KW-0969">Cilium</keyword>
<evidence type="ECO:0000259" key="8">
    <source>
        <dbReference type="Pfam" id="PF23377"/>
    </source>
</evidence>
<reference evidence="12" key="1">
    <citation type="submission" date="2016-11" db="UniProtKB">
        <authorList>
            <consortium name="WormBaseParasite"/>
        </authorList>
    </citation>
    <scope>IDENTIFICATION</scope>
</reference>
<dbReference type="InterPro" id="IPR056153">
    <property type="entry name" value="Beta-prop_IFT122_1st"/>
</dbReference>
<keyword evidence="4" id="KW-0677">Repeat</keyword>
<evidence type="ECO:0000259" key="10">
    <source>
        <dbReference type="Pfam" id="PF25295"/>
    </source>
</evidence>
<evidence type="ECO:0000256" key="2">
    <source>
        <dbReference type="ARBA" id="ARBA00019442"/>
    </source>
</evidence>
<feature type="domain" description="IFT122 first beta-propeller" evidence="9">
    <location>
        <begin position="204"/>
        <end position="309"/>
    </location>
</feature>
<dbReference type="GO" id="GO:0097730">
    <property type="term" value="C:non-motile cilium"/>
    <property type="evidence" value="ECO:0007669"/>
    <property type="project" value="TreeGrafter"/>
</dbReference>
<evidence type="ECO:0000256" key="1">
    <source>
        <dbReference type="ARBA" id="ARBA00004138"/>
    </source>
</evidence>
<dbReference type="GO" id="GO:0061512">
    <property type="term" value="P:protein localization to cilium"/>
    <property type="evidence" value="ECO:0007669"/>
    <property type="project" value="TreeGrafter"/>
</dbReference>
<dbReference type="SMART" id="SM00320">
    <property type="entry name" value="WD40"/>
    <property type="match status" value="5"/>
</dbReference>
<dbReference type="PROSITE" id="PS50294">
    <property type="entry name" value="WD_REPEATS_REGION"/>
    <property type="match status" value="1"/>
</dbReference>
<dbReference type="InterPro" id="IPR056152">
    <property type="entry name" value="Beta-prop_IFT122_2nd"/>
</dbReference>
<feature type="domain" description="IFT122 first beta-propeller" evidence="9">
    <location>
        <begin position="24"/>
        <end position="195"/>
    </location>
</feature>
<dbReference type="Proteomes" id="UP000095284">
    <property type="component" value="Unplaced"/>
</dbReference>
<dbReference type="Pfam" id="PF23377">
    <property type="entry name" value="Beta-prop_IFT122_2nd"/>
    <property type="match status" value="1"/>
</dbReference>
<dbReference type="GO" id="GO:1905515">
    <property type="term" value="P:non-motile cilium assembly"/>
    <property type="evidence" value="ECO:0007669"/>
    <property type="project" value="TreeGrafter"/>
</dbReference>
<dbReference type="SUPFAM" id="SSF50978">
    <property type="entry name" value="WD40 repeat-like"/>
    <property type="match status" value="2"/>
</dbReference>
<dbReference type="PANTHER" id="PTHR12764">
    <property type="entry name" value="WD REPEAT DOMAIN-RELATED"/>
    <property type="match status" value="1"/>
</dbReference>
<feature type="domain" description="Intraflagellar transport protein 122 homolog TPR" evidence="10">
    <location>
        <begin position="580"/>
        <end position="811"/>
    </location>
</feature>
<organism evidence="11 12">
    <name type="scientific">Bursaphelenchus xylophilus</name>
    <name type="common">Pinewood nematode worm</name>
    <name type="synonym">Aphelenchoides xylophilus</name>
    <dbReference type="NCBI Taxonomy" id="6326"/>
    <lineage>
        <taxon>Eukaryota</taxon>
        <taxon>Metazoa</taxon>
        <taxon>Ecdysozoa</taxon>
        <taxon>Nematoda</taxon>
        <taxon>Chromadorea</taxon>
        <taxon>Rhabditida</taxon>
        <taxon>Tylenchina</taxon>
        <taxon>Tylenchomorpha</taxon>
        <taxon>Aphelenchoidea</taxon>
        <taxon>Aphelenchoididae</taxon>
        <taxon>Bursaphelenchus</taxon>
    </lineage>
</organism>
<keyword evidence="3 7" id="KW-0853">WD repeat</keyword>
<evidence type="ECO:0000256" key="5">
    <source>
        <dbReference type="ARBA" id="ARBA00023069"/>
    </source>
</evidence>
<evidence type="ECO:0000313" key="11">
    <source>
        <dbReference type="Proteomes" id="UP000095284"/>
    </source>
</evidence>
<dbReference type="eggNOG" id="KOG1538">
    <property type="taxonomic scope" value="Eukaryota"/>
</dbReference>
<dbReference type="Pfam" id="PF23381">
    <property type="entry name" value="Beta-prop_IFT122_1st"/>
    <property type="match status" value="2"/>
</dbReference>
<dbReference type="InterPro" id="IPR011990">
    <property type="entry name" value="TPR-like_helical_dom_sf"/>
</dbReference>
<dbReference type="GO" id="GO:0030991">
    <property type="term" value="C:intraciliary transport particle A"/>
    <property type="evidence" value="ECO:0007669"/>
    <property type="project" value="TreeGrafter"/>
</dbReference>
<evidence type="ECO:0000256" key="7">
    <source>
        <dbReference type="PROSITE-ProRule" id="PRU00221"/>
    </source>
</evidence>
<dbReference type="SUPFAM" id="SSF48452">
    <property type="entry name" value="TPR-like"/>
    <property type="match status" value="1"/>
</dbReference>
<sequence length="817" mass="92025">MVTSSTLVQTMISSAHVLLCRIGIYALVFKPDGTQLLAAADNRVLVYDPNDGTLVTSLKGHKDLVYCLAFSFNGEKFASGSLDKTVIVWNDQHEGLLKYTHNDSIQSLAFSPVAMTLLSCAVTDFGIWNQNDKNVSKQRVNVKCTCCAWSSDGQYYAIGFTDGTVSIRSITAATTAEEANKIERRSGEPIWDLSFGLTRQNNHSSEMLAVVDWNQSVGFYSFDGRATHRGDKILAYDATLVEYFNNGQFLLLGGSNHAISIHTRDGNELGTLAQADSWIWTAKARPNQPANNVNIVMACTDGTLASYTLMFSTVHSLHKDLYAYRDMLTDIVVQHLGRQRSIRIRCNSLVRKVAIYHNRLAVQLSDKILIYRQSSGEKEGEQVEYKLMDRINRNLECSLLVVTAHHLILCQDKRLQCIDHKGQKQREWTMESMIRYIKVVGGPPGREAILLGLRNGVVNKIFVDNPFPVEVVRLRHPIRCLDVSLSKRKLAVVDENNVCMLFDTISKELISQEPNVTSVAFNSENEDLLCYSGQNCLFVKAKNFTPYQQRIDGFVVGFTGRRFHCLHSYSMTTNELPLTSQLLQYLDAKAFADAYELASLGVTEKDWQLLGIEALENMEFEVAKKAFHRIKDSRSLLLINEVEDMKTCGKSIESIRAHVYAFNRRFREAARVLQDSGAEQNALEMFADLRMFDQAQEFLSTASSETQKSLLRKKADWATEANDLKLAAEMLMASGDYDKAIKIMMQNEWTDKILQMATRLDRSDANVIREIGNYLADKGEYTIAAGLFGQIGDIRSIAMMHVKAENWEDNMIIYPVS</sequence>
<dbReference type="AlphaFoldDB" id="A0A1I7S262"/>
<protein>
    <recommendedName>
        <fullName evidence="2">Intraflagellar transport protein 122 homolog</fullName>
    </recommendedName>
</protein>
<evidence type="ECO:0000256" key="4">
    <source>
        <dbReference type="ARBA" id="ARBA00022737"/>
    </source>
</evidence>
<accession>A0A1I7S262</accession>
<dbReference type="Gene3D" id="1.25.40.470">
    <property type="match status" value="1"/>
</dbReference>
<comment type="subcellular location">
    <subcellularLocation>
        <location evidence="1">Cell projection</location>
        <location evidence="1">Cilium</location>
    </subcellularLocation>
</comment>
<dbReference type="PROSITE" id="PS50082">
    <property type="entry name" value="WD_REPEATS_2"/>
    <property type="match status" value="1"/>
</dbReference>
<dbReference type="PANTHER" id="PTHR12764:SF4">
    <property type="entry name" value="INTRAFLAGELLAR TRANSPORT PROTEIN 122 HOMOLOG"/>
    <property type="match status" value="1"/>
</dbReference>
<evidence type="ECO:0000259" key="9">
    <source>
        <dbReference type="Pfam" id="PF23381"/>
    </source>
</evidence>
<evidence type="ECO:0000256" key="3">
    <source>
        <dbReference type="ARBA" id="ARBA00022574"/>
    </source>
</evidence>
<feature type="repeat" description="WD" evidence="7">
    <location>
        <begin position="58"/>
        <end position="90"/>
    </location>
</feature>
<dbReference type="Gene3D" id="2.130.10.10">
    <property type="entry name" value="YVTN repeat-like/Quinoprotein amine dehydrogenase"/>
    <property type="match status" value="2"/>
</dbReference>
<keyword evidence="6" id="KW-0966">Cell projection</keyword>
<dbReference type="InterPro" id="IPR015943">
    <property type="entry name" value="WD40/YVTN_repeat-like_dom_sf"/>
</dbReference>
<dbReference type="GO" id="GO:0035721">
    <property type="term" value="P:intraciliary retrograde transport"/>
    <property type="evidence" value="ECO:0007669"/>
    <property type="project" value="TreeGrafter"/>
</dbReference>
<dbReference type="WBParaSite" id="BXY_0709100.1">
    <property type="protein sequence ID" value="BXY_0709100.1"/>
    <property type="gene ID" value="BXY_0709100"/>
</dbReference>
<evidence type="ECO:0000256" key="6">
    <source>
        <dbReference type="ARBA" id="ARBA00023273"/>
    </source>
</evidence>
<proteinExistence type="predicted"/>